<evidence type="ECO:0000313" key="1">
    <source>
        <dbReference type="EMBL" id="ATY40880.1"/>
    </source>
</evidence>
<sequence>MWIIDTCWSRKSLKGITIYWLDSSLYYPRMWVMLRSSYYQLYVGSPMWICKHVNILHITHVCKLVAKPLRSITYIRG</sequence>
<protein>
    <submittedName>
        <fullName evidence="1">Orf77</fullName>
    </submittedName>
</protein>
<gene>
    <name evidence="1" type="primary">orf77</name>
</gene>
<reference evidence="1" key="1">
    <citation type="journal article" date="2017" name="Curr. Biol.">
        <title>A New Lineage of Eukaryotes Illuminates Early Mitochondrial Genome Reduction.</title>
        <authorList>
            <person name="Janouskovec J."/>
            <person name="Tikhonenkov D.V."/>
            <person name="Burki F."/>
            <person name="Howe A.T."/>
            <person name="Rohwer F.L."/>
            <person name="Mylnikov A.P."/>
            <person name="Keeling P.J."/>
        </authorList>
    </citation>
    <scope>NUCLEOTIDE SEQUENCE</scope>
</reference>
<dbReference type="AlphaFoldDB" id="A0A2H4R897"/>
<accession>A0A2H4R897</accession>
<organism evidence="1">
    <name type="scientific">Picobiliphyte sp. MS584-11</name>
    <dbReference type="NCBI Taxonomy" id="1157699"/>
    <lineage>
        <taxon>Eukaryota</taxon>
        <taxon>Eukaryota incertae sedis</taxon>
        <taxon>Picozoa</taxon>
    </lineage>
</organism>
<name>A0A2H4R897_9EUKA</name>
<dbReference type="EMBL" id="MG202007">
    <property type="protein sequence ID" value="ATY40880.1"/>
    <property type="molecule type" value="Genomic_DNA"/>
</dbReference>
<keyword evidence="1" id="KW-0496">Mitochondrion</keyword>
<proteinExistence type="predicted"/>
<geneLocation type="mitochondrion" evidence="1"/>